<evidence type="ECO:0000313" key="2">
    <source>
        <dbReference type="Proteomes" id="UP000291124"/>
    </source>
</evidence>
<dbReference type="KEGG" id="fnk:E1750_04710"/>
<dbReference type="Pfam" id="PF02452">
    <property type="entry name" value="PemK_toxin"/>
    <property type="match status" value="1"/>
</dbReference>
<organism evidence="1 2">
    <name type="scientific">Flavobacterium nackdongense</name>
    <dbReference type="NCBI Taxonomy" id="2547394"/>
    <lineage>
        <taxon>Bacteria</taxon>
        <taxon>Pseudomonadati</taxon>
        <taxon>Bacteroidota</taxon>
        <taxon>Flavobacteriia</taxon>
        <taxon>Flavobacteriales</taxon>
        <taxon>Flavobacteriaceae</taxon>
        <taxon>Flavobacterium</taxon>
    </lineage>
</organism>
<evidence type="ECO:0000313" key="1">
    <source>
        <dbReference type="EMBL" id="QBN18133.1"/>
    </source>
</evidence>
<gene>
    <name evidence="1" type="ORF">E1750_04710</name>
</gene>
<dbReference type="InterPro" id="IPR003477">
    <property type="entry name" value="PemK-like"/>
</dbReference>
<dbReference type="GO" id="GO:0003677">
    <property type="term" value="F:DNA binding"/>
    <property type="evidence" value="ECO:0007669"/>
    <property type="project" value="InterPro"/>
</dbReference>
<dbReference type="InterPro" id="IPR011067">
    <property type="entry name" value="Plasmid_toxin/cell-grow_inhib"/>
</dbReference>
<dbReference type="Gene3D" id="2.30.30.110">
    <property type="match status" value="1"/>
</dbReference>
<proteinExistence type="predicted"/>
<sequence length="105" mass="11751">MKKGDIVLLSFPFTDLKGKKIRPALVLVVSDLDVIVAFITTQFKWKNTFDIILEPNDLNGLKKTSLVRVSKITTIDKDLILGKLGELDSLDIQSINKSLIKILNL</sequence>
<dbReference type="RefSeq" id="WP_133275661.1">
    <property type="nucleotide sequence ID" value="NZ_CP037933.1"/>
</dbReference>
<reference evidence="2" key="1">
    <citation type="submission" date="2019-03" db="EMBL/GenBank/DDBJ databases">
        <title>Flavobacterium sp.</title>
        <authorList>
            <person name="Kim H."/>
        </authorList>
    </citation>
    <scope>NUCLEOTIDE SEQUENCE [LARGE SCALE GENOMIC DNA]</scope>
    <source>
        <strain evidence="2">GS13</strain>
    </source>
</reference>
<dbReference type="OrthoDB" id="129822at2"/>
<dbReference type="SUPFAM" id="SSF50118">
    <property type="entry name" value="Cell growth inhibitor/plasmid maintenance toxic component"/>
    <property type="match status" value="1"/>
</dbReference>
<accession>A0A4P6YCS1</accession>
<protein>
    <submittedName>
        <fullName evidence="1">Type II toxin-antitoxin system PemK/MazF family toxin</fullName>
    </submittedName>
</protein>
<dbReference type="EMBL" id="CP037933">
    <property type="protein sequence ID" value="QBN18133.1"/>
    <property type="molecule type" value="Genomic_DNA"/>
</dbReference>
<dbReference type="AlphaFoldDB" id="A0A4P6YCS1"/>
<keyword evidence="2" id="KW-1185">Reference proteome</keyword>
<name>A0A4P6YCS1_9FLAO</name>
<dbReference type="Proteomes" id="UP000291124">
    <property type="component" value="Chromosome"/>
</dbReference>